<proteinExistence type="predicted"/>
<keyword evidence="3" id="KW-1185">Reference proteome</keyword>
<comment type="caution">
    <text evidence="2">The sequence shown here is derived from an EMBL/GenBank/DDBJ whole genome shotgun (WGS) entry which is preliminary data.</text>
</comment>
<name>A0AA37T341_9ALTE</name>
<evidence type="ECO:0000313" key="2">
    <source>
        <dbReference type="EMBL" id="GLR72716.1"/>
    </source>
</evidence>
<evidence type="ECO:0000256" key="1">
    <source>
        <dbReference type="SAM" id="MobiDB-lite"/>
    </source>
</evidence>
<gene>
    <name evidence="2" type="ORF">GCM10007852_36240</name>
</gene>
<accession>A0AA37T341</accession>
<feature type="region of interest" description="Disordered" evidence="1">
    <location>
        <begin position="1"/>
        <end position="58"/>
    </location>
</feature>
<feature type="compositionally biased region" description="Basic residues" evidence="1">
    <location>
        <begin position="36"/>
        <end position="58"/>
    </location>
</feature>
<sequence length="58" mass="6828">MGKDLRFSRDELLDSADEVHYSGKHSKDNANLSESKRKKEKRLAHSLQNKRQHRHDAQ</sequence>
<organism evidence="2 3">
    <name type="scientific">Agaribacter marinus</name>
    <dbReference type="NCBI Taxonomy" id="1431249"/>
    <lineage>
        <taxon>Bacteria</taxon>
        <taxon>Pseudomonadati</taxon>
        <taxon>Pseudomonadota</taxon>
        <taxon>Gammaproteobacteria</taxon>
        <taxon>Alteromonadales</taxon>
        <taxon>Alteromonadaceae</taxon>
        <taxon>Agaribacter</taxon>
    </lineage>
</organism>
<dbReference type="Proteomes" id="UP001156601">
    <property type="component" value="Unassembled WGS sequence"/>
</dbReference>
<evidence type="ECO:0000313" key="3">
    <source>
        <dbReference type="Proteomes" id="UP001156601"/>
    </source>
</evidence>
<reference evidence="2" key="2">
    <citation type="submission" date="2023-01" db="EMBL/GenBank/DDBJ databases">
        <title>Draft genome sequence of Agaribacter marinus strain NBRC 110023.</title>
        <authorList>
            <person name="Sun Q."/>
            <person name="Mori K."/>
        </authorList>
    </citation>
    <scope>NUCLEOTIDE SEQUENCE</scope>
    <source>
        <strain evidence="2">NBRC 110023</strain>
    </source>
</reference>
<protein>
    <submittedName>
        <fullName evidence="2">Uncharacterized protein</fullName>
    </submittedName>
</protein>
<feature type="compositionally biased region" description="Basic and acidic residues" evidence="1">
    <location>
        <begin position="1"/>
        <end position="28"/>
    </location>
</feature>
<dbReference type="AlphaFoldDB" id="A0AA37T341"/>
<reference evidence="2" key="1">
    <citation type="journal article" date="2014" name="Int. J. Syst. Evol. Microbiol.">
        <title>Complete genome sequence of Corynebacterium casei LMG S-19264T (=DSM 44701T), isolated from a smear-ripened cheese.</title>
        <authorList>
            <consortium name="US DOE Joint Genome Institute (JGI-PGF)"/>
            <person name="Walter F."/>
            <person name="Albersmeier A."/>
            <person name="Kalinowski J."/>
            <person name="Ruckert C."/>
        </authorList>
    </citation>
    <scope>NUCLEOTIDE SEQUENCE</scope>
    <source>
        <strain evidence="2">NBRC 110023</strain>
    </source>
</reference>
<dbReference type="EMBL" id="BSOT01000012">
    <property type="protein sequence ID" value="GLR72716.1"/>
    <property type="molecule type" value="Genomic_DNA"/>
</dbReference>
<dbReference type="RefSeq" id="WP_284219131.1">
    <property type="nucleotide sequence ID" value="NZ_BSOT01000012.1"/>
</dbReference>